<sequence length="564" mass="61248">MTDAPYTTSMPGWVERLEKGLSIIPPPQYPKTAEVAWGVMSQLRVTDVAGRPPLGEISPPWVKDLALAFFGSLNEETGERELRELLLLIPKKSAKSTVAAAIMITAIVLNWRENAEFIIIAPSVQAASNSFRPAAAMVRADPRLNRLFRISEHQRTITHLTTGATLKILSASVEAVVGSKVSLLLVDELHALAHLKDASEILSEARGGLASRPEGAVIIITTQSSEPPRGVFKEALQLHRDVRDGVIVDNSRLPVLYEHPPEWVASGRAATLEGVFLTNPSLGYSTSKKFLEQEYIKAESLGGTAKQEYFSKYSNLEVGLNLRSDRWPGADFWEQATDPGLTFDELCRRSEVVVCGVDGGGLADMLGLAVVGRCKTTRRWLSWCRTWVHPIALERHKETQSLIRDFERDGDLVIVDKPGDDLLELCSIVRKLDDMGLLPAENAIGVDPAGIGSLIDMLTSPEFGIELSRIKGISQGYRLSGAIKDTERALAAGTLVHANQPVVAWSVSNARIELKGSALYVTKQAAGAGKIDALLALFDAVSLIALNPSGRGTLDGYLSSFTSR</sequence>
<dbReference type="InterPro" id="IPR005021">
    <property type="entry name" value="Terminase_largesu-like"/>
</dbReference>
<reference evidence="3" key="2">
    <citation type="submission" date="2024-06" db="EMBL/GenBank/DDBJ databases">
        <title>Novel bacteriophage MK21 infecting Xanthomonas citri.</title>
        <authorList>
            <person name="Song S.-H."/>
            <person name="Lee A.H."/>
            <person name="Choi K.-M."/>
            <person name="Oh D."/>
            <person name="Park J.-G."/>
        </authorList>
    </citation>
    <scope>NUCLEOTIDE SEQUENCE</scope>
</reference>
<evidence type="ECO:0000259" key="2">
    <source>
        <dbReference type="Pfam" id="PF20441"/>
    </source>
</evidence>
<dbReference type="InterPro" id="IPR027417">
    <property type="entry name" value="P-loop_NTPase"/>
</dbReference>
<dbReference type="GO" id="GO:0004519">
    <property type="term" value="F:endonuclease activity"/>
    <property type="evidence" value="ECO:0007669"/>
    <property type="project" value="InterPro"/>
</dbReference>
<evidence type="ECO:0000313" key="3">
    <source>
        <dbReference type="EMBL" id="XBN74655.1"/>
    </source>
</evidence>
<feature type="domain" description="Terminase large subunit-like ATPase" evidence="1">
    <location>
        <begin position="69"/>
        <end position="224"/>
    </location>
</feature>
<name>A0AAU7J8F8_9CAUD</name>
<dbReference type="Pfam" id="PF20441">
    <property type="entry name" value="TerL_nuclease"/>
    <property type="match status" value="1"/>
</dbReference>
<dbReference type="InterPro" id="IPR046461">
    <property type="entry name" value="TerL_ATPase"/>
</dbReference>
<reference evidence="3" key="1">
    <citation type="submission" date="2024-05" db="EMBL/GenBank/DDBJ databases">
        <authorList>
            <person name="Kwon M."/>
            <person name="Moon K."/>
        </authorList>
    </citation>
    <scope>NUCLEOTIDE SEQUENCE</scope>
</reference>
<dbReference type="Gene3D" id="3.40.50.300">
    <property type="entry name" value="P-loop containing nucleotide triphosphate hydrolases"/>
    <property type="match status" value="1"/>
</dbReference>
<dbReference type="PANTHER" id="PTHR41287">
    <property type="match status" value="1"/>
</dbReference>
<feature type="domain" description="Terminase large subunit-like endonuclease" evidence="2">
    <location>
        <begin position="278"/>
        <end position="542"/>
    </location>
</feature>
<dbReference type="EMBL" id="PP780467">
    <property type="protein sequence ID" value="XBN74655.1"/>
    <property type="molecule type" value="Genomic_DNA"/>
</dbReference>
<dbReference type="PANTHER" id="PTHR41287:SF1">
    <property type="entry name" value="PROTEIN YMFN"/>
    <property type="match status" value="1"/>
</dbReference>
<dbReference type="Pfam" id="PF03354">
    <property type="entry name" value="TerL_ATPase"/>
    <property type="match status" value="1"/>
</dbReference>
<proteinExistence type="predicted"/>
<organism evidence="3">
    <name type="scientific">Xanthomonas phage MK21</name>
    <dbReference type="NCBI Taxonomy" id="3148942"/>
    <lineage>
        <taxon>Viruses</taxon>
        <taxon>Duplodnaviria</taxon>
        <taxon>Heunggongvirae</taxon>
        <taxon>Uroviricota</taxon>
        <taxon>Caudoviricetes</taxon>
    </lineage>
</organism>
<accession>A0AAU7J8F8</accession>
<evidence type="ECO:0000259" key="1">
    <source>
        <dbReference type="Pfam" id="PF03354"/>
    </source>
</evidence>
<protein>
    <submittedName>
        <fullName evidence="3">Terminase large subunit</fullName>
    </submittedName>
</protein>
<dbReference type="InterPro" id="IPR046462">
    <property type="entry name" value="TerL_nuclease"/>
</dbReference>